<dbReference type="AlphaFoldDB" id="M7NSQ5"/>
<gene>
    <name evidence="4" type="primary">serC_1</name>
    <name evidence="4" type="ORF">ADICEAN_03344</name>
</gene>
<dbReference type="PATRIC" id="fig|1279009.4.peg.3388"/>
<dbReference type="Proteomes" id="UP000011910">
    <property type="component" value="Unassembled WGS sequence"/>
</dbReference>
<dbReference type="Pfam" id="PF00266">
    <property type="entry name" value="Aminotran_5"/>
    <property type="match status" value="1"/>
</dbReference>
<dbReference type="GO" id="GO:0004648">
    <property type="term" value="F:O-phospho-L-serine:2-oxoglutarate aminotransferase activity"/>
    <property type="evidence" value="ECO:0007669"/>
    <property type="project" value="UniProtKB-EC"/>
</dbReference>
<name>M7NSQ5_9BACT</name>
<dbReference type="Gene3D" id="3.90.1150.10">
    <property type="entry name" value="Aspartate Aminotransferase, domain 1"/>
    <property type="match status" value="1"/>
</dbReference>
<dbReference type="EC" id="2.6.1.52" evidence="4"/>
<dbReference type="RefSeq" id="WP_009196727.1">
    <property type="nucleotide sequence ID" value="NZ_AODQ01000108.1"/>
</dbReference>
<evidence type="ECO:0000313" key="5">
    <source>
        <dbReference type="Proteomes" id="UP000011910"/>
    </source>
</evidence>
<evidence type="ECO:0000313" key="4">
    <source>
        <dbReference type="EMBL" id="EMR01529.1"/>
    </source>
</evidence>
<dbReference type="EMBL" id="AODQ01000108">
    <property type="protein sequence ID" value="EMR01529.1"/>
    <property type="molecule type" value="Genomic_DNA"/>
</dbReference>
<organism evidence="4 5">
    <name type="scientific">Cesiribacter andamanensis AMV16</name>
    <dbReference type="NCBI Taxonomy" id="1279009"/>
    <lineage>
        <taxon>Bacteria</taxon>
        <taxon>Pseudomonadati</taxon>
        <taxon>Bacteroidota</taxon>
        <taxon>Cytophagia</taxon>
        <taxon>Cytophagales</taxon>
        <taxon>Cesiribacteraceae</taxon>
        <taxon>Cesiribacter</taxon>
    </lineage>
</organism>
<comment type="cofactor">
    <cofactor evidence="1">
        <name>pyridoxal 5'-phosphate</name>
        <dbReference type="ChEBI" id="CHEBI:597326"/>
    </cofactor>
</comment>
<proteinExistence type="predicted"/>
<dbReference type="Gene3D" id="3.40.640.10">
    <property type="entry name" value="Type I PLP-dependent aspartate aminotransferase-like (Major domain)"/>
    <property type="match status" value="1"/>
</dbReference>
<dbReference type="InterPro" id="IPR000192">
    <property type="entry name" value="Aminotrans_V_dom"/>
</dbReference>
<evidence type="ECO:0000256" key="2">
    <source>
        <dbReference type="ARBA" id="ARBA00022898"/>
    </source>
</evidence>
<dbReference type="PANTHER" id="PTHR21152">
    <property type="entry name" value="AMINOTRANSFERASE CLASS V"/>
    <property type="match status" value="1"/>
</dbReference>
<dbReference type="STRING" id="1279009.ADICEAN_03344"/>
<dbReference type="OrthoDB" id="975012at2"/>
<reference evidence="4 5" key="1">
    <citation type="journal article" date="2013" name="Genome Announc.">
        <title>Draft Genome Sequence of Cesiribacter andamanensis Strain AMV16T, Isolated from a Soil Sample from a Mud Volcano in the Andaman Islands, India.</title>
        <authorList>
            <person name="Shivaji S."/>
            <person name="Ara S."/>
            <person name="Begum Z."/>
            <person name="Srinivas T.N."/>
            <person name="Singh A."/>
            <person name="Kumar Pinnaka A."/>
        </authorList>
    </citation>
    <scope>NUCLEOTIDE SEQUENCE [LARGE SCALE GENOMIC DNA]</scope>
    <source>
        <strain evidence="4 5">AMV16</strain>
    </source>
</reference>
<comment type="caution">
    <text evidence="4">The sequence shown here is derived from an EMBL/GenBank/DDBJ whole genome shotgun (WGS) entry which is preliminary data.</text>
</comment>
<evidence type="ECO:0000256" key="1">
    <source>
        <dbReference type="ARBA" id="ARBA00001933"/>
    </source>
</evidence>
<dbReference type="PANTHER" id="PTHR21152:SF40">
    <property type="entry name" value="ALANINE--GLYOXYLATE AMINOTRANSFERASE"/>
    <property type="match status" value="1"/>
</dbReference>
<keyword evidence="4" id="KW-0808">Transferase</keyword>
<evidence type="ECO:0000259" key="3">
    <source>
        <dbReference type="Pfam" id="PF00266"/>
    </source>
</evidence>
<keyword evidence="4" id="KW-0032">Aminotransferase</keyword>
<dbReference type="eggNOG" id="COG0075">
    <property type="taxonomic scope" value="Bacteria"/>
</dbReference>
<feature type="domain" description="Aminotransferase class V" evidence="3">
    <location>
        <begin position="8"/>
        <end position="249"/>
    </location>
</feature>
<sequence length="357" mass="40023">MISFYPGPSKVWDRLPVYMQDAWQSGMLSVNHRSPQFARLWQDLVLELHLKLHIPPDYQILPFSSATECWEVIAQSLLGPAGQSLHLYNGAFGEKWQEYTLRLTGAAQGYPFGLDQLPHPQQLPLQDSPLLALTHNETSNGTALPDAYMEQLRQAWPEVLIAADATSSMAALALPWHAADLWFASVQKGFGLPAGLALLICSPRAVAAAEKRGENSHYNSLLFSLENARKQQTTHTPNVLGLYLLWRSLKDRPPMAETDRLIRHRHRQWLQFWQEVGVFTPLCPAPVLQSPSVLALQGGKEAISSLKQAALERGFYLGNGYGRWKESSFRIANFPALTDSDIDQLQAFLREWCAARG</sequence>
<dbReference type="GO" id="GO:0004760">
    <property type="term" value="F:L-serine-pyruvate transaminase activity"/>
    <property type="evidence" value="ECO:0007669"/>
    <property type="project" value="TreeGrafter"/>
</dbReference>
<dbReference type="InterPro" id="IPR015421">
    <property type="entry name" value="PyrdxlP-dep_Trfase_major"/>
</dbReference>
<dbReference type="GO" id="GO:0008453">
    <property type="term" value="F:alanine-glyoxylate transaminase activity"/>
    <property type="evidence" value="ECO:0007669"/>
    <property type="project" value="TreeGrafter"/>
</dbReference>
<keyword evidence="5" id="KW-1185">Reference proteome</keyword>
<dbReference type="InterPro" id="IPR015422">
    <property type="entry name" value="PyrdxlP-dep_Trfase_small"/>
</dbReference>
<protein>
    <submittedName>
        <fullName evidence="4">Putative phosphoserine aminotransferase</fullName>
        <ecNumber evidence="4">2.6.1.52</ecNumber>
    </submittedName>
</protein>
<accession>M7NSQ5</accession>
<dbReference type="GO" id="GO:0019265">
    <property type="term" value="P:glycine biosynthetic process, by transamination of glyoxylate"/>
    <property type="evidence" value="ECO:0007669"/>
    <property type="project" value="TreeGrafter"/>
</dbReference>
<dbReference type="InterPro" id="IPR015424">
    <property type="entry name" value="PyrdxlP-dep_Trfase"/>
</dbReference>
<keyword evidence="2" id="KW-0663">Pyridoxal phosphate</keyword>
<dbReference type="SUPFAM" id="SSF53383">
    <property type="entry name" value="PLP-dependent transferases"/>
    <property type="match status" value="1"/>
</dbReference>